<comment type="caution">
    <text evidence="1">The sequence shown here is derived from an EMBL/GenBank/DDBJ whole genome shotgun (WGS) entry which is preliminary data.</text>
</comment>
<evidence type="ECO:0000313" key="2">
    <source>
        <dbReference type="Proteomes" id="UP001367676"/>
    </source>
</evidence>
<dbReference type="Proteomes" id="UP001367676">
    <property type="component" value="Unassembled WGS sequence"/>
</dbReference>
<proteinExistence type="predicted"/>
<organism evidence="1 2">
    <name type="scientific">Parthenolecanium corni</name>
    <dbReference type="NCBI Taxonomy" id="536013"/>
    <lineage>
        <taxon>Eukaryota</taxon>
        <taxon>Metazoa</taxon>
        <taxon>Ecdysozoa</taxon>
        <taxon>Arthropoda</taxon>
        <taxon>Hexapoda</taxon>
        <taxon>Insecta</taxon>
        <taxon>Pterygota</taxon>
        <taxon>Neoptera</taxon>
        <taxon>Paraneoptera</taxon>
        <taxon>Hemiptera</taxon>
        <taxon>Sternorrhyncha</taxon>
        <taxon>Coccoidea</taxon>
        <taxon>Coccidae</taxon>
        <taxon>Parthenolecanium</taxon>
    </lineage>
</organism>
<evidence type="ECO:0000313" key="1">
    <source>
        <dbReference type="EMBL" id="KAK7603524.1"/>
    </source>
</evidence>
<sequence>MPINWSTPAENIISNQIDYAENLSLEVSDDSGDVNFDLNSNKSLLPEPVKKYIPMRSVSCEDSDAADCLKNNKRRVSLMVDELLLKIYNSERKFSSAGTTGTDFNGNSSDSSNNLGFKMNSLLRRKYSFSGISEDKCQKWFDVMRAKLMNKTLPELKALKDTLECNVVFVGSLLVRQLKRRDILYSRRDVQYGITTAFLQAISAKRSMYFIIFL</sequence>
<accession>A0AAN9U163</accession>
<gene>
    <name evidence="1" type="ORF">V9T40_003523</name>
</gene>
<dbReference type="AlphaFoldDB" id="A0AAN9U163"/>
<protein>
    <submittedName>
        <fullName evidence="1">Uncharacterized protein</fullName>
    </submittedName>
</protein>
<reference evidence="1 2" key="1">
    <citation type="submission" date="2024-03" db="EMBL/GenBank/DDBJ databases">
        <title>Adaptation during the transition from Ophiocordyceps entomopathogen to insect associate is accompanied by gene loss and intensified selection.</title>
        <authorList>
            <person name="Ward C.M."/>
            <person name="Onetto C.A."/>
            <person name="Borneman A.R."/>
        </authorList>
    </citation>
    <scope>NUCLEOTIDE SEQUENCE [LARGE SCALE GENOMIC DNA]</scope>
    <source>
        <strain evidence="1">AWRI1</strain>
        <tissue evidence="1">Single Adult Female</tissue>
    </source>
</reference>
<keyword evidence="2" id="KW-1185">Reference proteome</keyword>
<dbReference type="EMBL" id="JBBCAQ010000006">
    <property type="protein sequence ID" value="KAK7603524.1"/>
    <property type="molecule type" value="Genomic_DNA"/>
</dbReference>
<name>A0AAN9U163_9HEMI</name>